<sequence>MRQDNWNIEQLWQSLDRKIAGTEERIRKGLEEAKKDYSRFFEWQADDVYKAGRLRDYYGVFRNKVNGTDDVEELQRYFKDIVRYQQERLLANPPARNSTSPMANMAHTLSLECMQRLIQDCQGFLHTLSLKEPKREMKEANGQPVKKKSNGLKR</sequence>
<comment type="caution">
    <text evidence="2">The sequence shown here is derived from an EMBL/GenBank/DDBJ whole genome shotgun (WGS) entry which is preliminary data.</text>
</comment>
<evidence type="ECO:0000313" key="3">
    <source>
        <dbReference type="Proteomes" id="UP000003879"/>
    </source>
</evidence>
<protein>
    <submittedName>
        <fullName evidence="2">Uncharacterized protein</fullName>
    </submittedName>
</protein>
<evidence type="ECO:0000313" key="2">
    <source>
        <dbReference type="EMBL" id="EIY94234.1"/>
    </source>
</evidence>
<feature type="compositionally biased region" description="Basic residues" evidence="1">
    <location>
        <begin position="145"/>
        <end position="154"/>
    </location>
</feature>
<organism evidence="2 3">
    <name type="scientific">Bacteroides fragilis CL07T12C05</name>
    <dbReference type="NCBI Taxonomy" id="997883"/>
    <lineage>
        <taxon>Bacteria</taxon>
        <taxon>Pseudomonadati</taxon>
        <taxon>Bacteroidota</taxon>
        <taxon>Bacteroidia</taxon>
        <taxon>Bacteroidales</taxon>
        <taxon>Bacteroidaceae</taxon>
        <taxon>Bacteroides</taxon>
    </lineage>
</organism>
<accession>A0A0E2AZQ6</accession>
<dbReference type="Proteomes" id="UP000003879">
    <property type="component" value="Unassembled WGS sequence"/>
</dbReference>
<feature type="region of interest" description="Disordered" evidence="1">
    <location>
        <begin position="132"/>
        <end position="154"/>
    </location>
</feature>
<dbReference type="HOGENOM" id="CLU_108811_0_0_10"/>
<dbReference type="AlphaFoldDB" id="A0A0E2AZQ6"/>
<dbReference type="PATRIC" id="fig|997883.3.peg.3329"/>
<evidence type="ECO:0000256" key="1">
    <source>
        <dbReference type="SAM" id="MobiDB-lite"/>
    </source>
</evidence>
<proteinExistence type="predicted"/>
<dbReference type="EMBL" id="AGXN01000016">
    <property type="protein sequence ID" value="EIY94234.1"/>
    <property type="molecule type" value="Genomic_DNA"/>
</dbReference>
<dbReference type="RefSeq" id="WP_005797974.1">
    <property type="nucleotide sequence ID" value="NZ_JH724216.1"/>
</dbReference>
<name>A0A0E2AZQ6_BACFG</name>
<gene>
    <name evidence="2" type="ORF">HMPREF1056_03185</name>
</gene>
<reference evidence="2 3" key="1">
    <citation type="submission" date="2012-02" db="EMBL/GenBank/DDBJ databases">
        <title>The Genome Sequence of Bacteroides fragilis CL07T12C05.</title>
        <authorList>
            <consortium name="The Broad Institute Genome Sequencing Platform"/>
            <person name="Earl A."/>
            <person name="Ward D."/>
            <person name="Feldgarden M."/>
            <person name="Gevers D."/>
            <person name="Zitomersky N.L."/>
            <person name="Coyne M.J."/>
            <person name="Comstock L.E."/>
            <person name="Young S.K."/>
            <person name="Zeng Q."/>
            <person name="Gargeya S."/>
            <person name="Fitzgerald M."/>
            <person name="Haas B."/>
            <person name="Abouelleil A."/>
            <person name="Alvarado L."/>
            <person name="Arachchi H.M."/>
            <person name="Berlin A."/>
            <person name="Chapman S.B."/>
            <person name="Gearin G."/>
            <person name="Goldberg J."/>
            <person name="Griggs A."/>
            <person name="Gujja S."/>
            <person name="Hansen M."/>
            <person name="Heiman D."/>
            <person name="Howarth C."/>
            <person name="Larimer J."/>
            <person name="Lui A."/>
            <person name="MacDonald P.J.P."/>
            <person name="McCowen C."/>
            <person name="Montmayeur A."/>
            <person name="Murphy C."/>
            <person name="Neiman D."/>
            <person name="Pearson M."/>
            <person name="Priest M."/>
            <person name="Roberts A."/>
            <person name="Saif S."/>
            <person name="Shea T."/>
            <person name="Sisk P."/>
            <person name="Stolte C."/>
            <person name="Sykes S."/>
            <person name="Wortman J."/>
            <person name="Nusbaum C."/>
            <person name="Birren B."/>
        </authorList>
    </citation>
    <scope>NUCLEOTIDE SEQUENCE [LARGE SCALE GENOMIC DNA]</scope>
    <source>
        <strain evidence="2 3">CL07T12C05</strain>
    </source>
</reference>